<organism evidence="2 3">
    <name type="scientific">Heterodera trifolii</name>
    <dbReference type="NCBI Taxonomy" id="157864"/>
    <lineage>
        <taxon>Eukaryota</taxon>
        <taxon>Metazoa</taxon>
        <taxon>Ecdysozoa</taxon>
        <taxon>Nematoda</taxon>
        <taxon>Chromadorea</taxon>
        <taxon>Rhabditida</taxon>
        <taxon>Tylenchina</taxon>
        <taxon>Tylenchomorpha</taxon>
        <taxon>Tylenchoidea</taxon>
        <taxon>Heteroderidae</taxon>
        <taxon>Heteroderinae</taxon>
        <taxon>Heterodera</taxon>
    </lineage>
</organism>
<sequence>MCNSYTNSLRGLAQHIRTQHVDDTPFNNKPCRTGEAMGIQLFRVGGEFFLTTAKRTKKRGADFFSCSTQLTDNTWGGYLDAYAAACFVLNLAGNDFLDRNCIVLHVSPQVAEIDGVSGSGTVFSSIISLVTGRLCRSDTAITAWVDGMQQIRGVEELAQKALVASEEDDKIKRLVMSRENQQEWEALPPNTKGQVEGIFVGNVNELIAQVFKPIPPQ</sequence>
<dbReference type="InterPro" id="IPR008269">
    <property type="entry name" value="Lon_proteolytic"/>
</dbReference>
<keyword evidence="3" id="KW-1185">Reference proteome</keyword>
<dbReference type="SUPFAM" id="SSF54211">
    <property type="entry name" value="Ribosomal protein S5 domain 2-like"/>
    <property type="match status" value="1"/>
</dbReference>
<dbReference type="Pfam" id="PF05362">
    <property type="entry name" value="Lon_C"/>
    <property type="match status" value="1"/>
</dbReference>
<reference evidence="2 3" key="1">
    <citation type="submission" date="2024-10" db="EMBL/GenBank/DDBJ databases">
        <authorList>
            <person name="Kim D."/>
        </authorList>
    </citation>
    <scope>NUCLEOTIDE SEQUENCE [LARGE SCALE GENOMIC DNA]</scope>
    <source>
        <strain evidence="2">BH-2024</strain>
    </source>
</reference>
<gene>
    <name evidence="2" type="ORF">niasHT_033805</name>
</gene>
<evidence type="ECO:0000313" key="3">
    <source>
        <dbReference type="Proteomes" id="UP001620626"/>
    </source>
</evidence>
<dbReference type="EMBL" id="JBICBT010001039">
    <property type="protein sequence ID" value="KAL3086502.1"/>
    <property type="molecule type" value="Genomic_DNA"/>
</dbReference>
<dbReference type="Gene3D" id="3.30.230.10">
    <property type="match status" value="1"/>
</dbReference>
<evidence type="ECO:0000259" key="1">
    <source>
        <dbReference type="Pfam" id="PF05362"/>
    </source>
</evidence>
<name>A0ABD2J7D6_9BILA</name>
<dbReference type="InterPro" id="IPR020568">
    <property type="entry name" value="Ribosomal_Su5_D2-typ_SF"/>
</dbReference>
<protein>
    <recommendedName>
        <fullName evidence="1">Lon proteolytic domain-containing protein</fullName>
    </recommendedName>
</protein>
<feature type="domain" description="Lon proteolytic" evidence="1">
    <location>
        <begin position="31"/>
        <end position="211"/>
    </location>
</feature>
<dbReference type="AlphaFoldDB" id="A0ABD2J7D6"/>
<accession>A0ABD2J7D6</accession>
<dbReference type="Proteomes" id="UP001620626">
    <property type="component" value="Unassembled WGS sequence"/>
</dbReference>
<proteinExistence type="predicted"/>
<dbReference type="InterPro" id="IPR014721">
    <property type="entry name" value="Ribsml_uS5_D2-typ_fold_subgr"/>
</dbReference>
<comment type="caution">
    <text evidence="2">The sequence shown here is derived from an EMBL/GenBank/DDBJ whole genome shotgun (WGS) entry which is preliminary data.</text>
</comment>
<evidence type="ECO:0000313" key="2">
    <source>
        <dbReference type="EMBL" id="KAL3086502.1"/>
    </source>
</evidence>